<dbReference type="InterPro" id="IPR050909">
    <property type="entry name" value="Bact_Autotransporter_VF"/>
</dbReference>
<dbReference type="SUPFAM" id="SSF103515">
    <property type="entry name" value="Autotransporter"/>
    <property type="match status" value="1"/>
</dbReference>
<dbReference type="EMBL" id="CQEM01000009">
    <property type="protein sequence ID" value="CNL19009.1"/>
    <property type="molecule type" value="Genomic_DNA"/>
</dbReference>
<accession>A0A0T9U4L5</accession>
<evidence type="ECO:0000259" key="2">
    <source>
        <dbReference type="PROSITE" id="PS51208"/>
    </source>
</evidence>
<dbReference type="Proteomes" id="UP000040088">
    <property type="component" value="Unassembled WGS sequence"/>
</dbReference>
<name>A0A0T9U4L5_YERAE</name>
<proteinExistence type="predicted"/>
<feature type="domain" description="Autotransporter" evidence="2">
    <location>
        <begin position="248"/>
        <end position="532"/>
    </location>
</feature>
<organism evidence="3 4">
    <name type="scientific">Yersinia aleksiciae</name>
    <dbReference type="NCBI Taxonomy" id="263819"/>
    <lineage>
        <taxon>Bacteria</taxon>
        <taxon>Pseudomonadati</taxon>
        <taxon>Pseudomonadota</taxon>
        <taxon>Gammaproteobacteria</taxon>
        <taxon>Enterobacterales</taxon>
        <taxon>Yersiniaceae</taxon>
        <taxon>Yersinia</taxon>
    </lineage>
</organism>
<reference evidence="4" key="1">
    <citation type="submission" date="2015-03" db="EMBL/GenBank/DDBJ databases">
        <authorList>
            <consortium name="Pathogen Informatics"/>
        </authorList>
    </citation>
    <scope>NUCLEOTIDE SEQUENCE [LARGE SCALE GENOMIC DNA]</scope>
    <source>
        <strain evidence="4">IP27925</strain>
    </source>
</reference>
<dbReference type="InterPro" id="IPR036709">
    <property type="entry name" value="Autotransporte_beta_dom_sf"/>
</dbReference>
<feature type="region of interest" description="Disordered" evidence="1">
    <location>
        <begin position="161"/>
        <end position="207"/>
    </location>
</feature>
<dbReference type="SMART" id="SM00869">
    <property type="entry name" value="Autotransporter"/>
    <property type="match status" value="1"/>
</dbReference>
<evidence type="ECO:0000256" key="1">
    <source>
        <dbReference type="SAM" id="MobiDB-lite"/>
    </source>
</evidence>
<dbReference type="InterPro" id="IPR006315">
    <property type="entry name" value="OM_autotransptr_brl_dom"/>
</dbReference>
<protein>
    <submittedName>
        <fullName evidence="3">Beta-barrel outer membrane protein</fullName>
    </submittedName>
</protein>
<feature type="compositionally biased region" description="Basic and acidic residues" evidence="1">
    <location>
        <begin position="190"/>
        <end position="202"/>
    </location>
</feature>
<dbReference type="PANTHER" id="PTHR12338:SF5">
    <property type="entry name" value="ANTIGEN 43-RELATED"/>
    <property type="match status" value="1"/>
</dbReference>
<dbReference type="Pfam" id="PF03797">
    <property type="entry name" value="Autotransporter"/>
    <property type="match status" value="1"/>
</dbReference>
<gene>
    <name evidence="3" type="primary">icsA_2</name>
    <name evidence="3" type="ORF">ERS008460_02133</name>
</gene>
<dbReference type="NCBIfam" id="TIGR01414">
    <property type="entry name" value="autotrans_barl"/>
    <property type="match status" value="1"/>
</dbReference>
<sequence length="532" mass="60428">MSLLDFIQPSPPTRPSHLSTSRIPYHLAPCAKAIGVLLLILGNTTAWASIDTEKKEPERSAQAQEMIQHLGYLKQDRENQLNLHPDQRQKGKIEYLEGQIRQQYEQLQNMHLFEYNIWDLMTEAEVQKSLVGTQKALEETQEDLAQLRRELELEQEVLAQKRKQQDKVGQKDTSLVTTTDKPKSAPKQKTKQETKQETKPQPKPESIIELNPQIGIYIANQIAAQKMFITDDLQHRQRETLYIDPLTGERKTTNMWLNTSSTASRFNAGHKQLNTKSSRYAIQLGGPLIKWSYGENDQGLLGITTGLGRATNNSYSASSNNQVHGSVEGYNLGLYSIWFADSDTRLGTYVDLLTQYSFFKNHIRTPGVRDVTHYQSYVFTTALETGYKIQLLEKEQARFFVQPNAKVSWQLSSGLQHDEVAREPVTIEKSDSVVTKLGVRTALEFDIATLSTKNLQISPSFEANWIHNNGNKGTWLSQTRVTPQGNRDIAELKLGIESQISNNLQLWTNLGQQFGRQKYSETQATIGGNYHF</sequence>
<dbReference type="AlphaFoldDB" id="A0A0T9U4L5"/>
<dbReference type="RefSeq" id="WP_258954502.1">
    <property type="nucleotide sequence ID" value="NZ_CQEM01000009.1"/>
</dbReference>
<dbReference type="GO" id="GO:0019867">
    <property type="term" value="C:outer membrane"/>
    <property type="evidence" value="ECO:0007669"/>
    <property type="project" value="InterPro"/>
</dbReference>
<dbReference type="PROSITE" id="PS51208">
    <property type="entry name" value="AUTOTRANSPORTER"/>
    <property type="match status" value="1"/>
</dbReference>
<dbReference type="PANTHER" id="PTHR12338">
    <property type="entry name" value="AUTOTRANSPORTER"/>
    <property type="match status" value="1"/>
</dbReference>
<dbReference type="Gene3D" id="2.40.128.130">
    <property type="entry name" value="Autotransporter beta-domain"/>
    <property type="match status" value="1"/>
</dbReference>
<evidence type="ECO:0000313" key="3">
    <source>
        <dbReference type="EMBL" id="CNL19009.1"/>
    </source>
</evidence>
<evidence type="ECO:0000313" key="4">
    <source>
        <dbReference type="Proteomes" id="UP000040088"/>
    </source>
</evidence>
<dbReference type="InterPro" id="IPR005546">
    <property type="entry name" value="Autotransporte_beta"/>
</dbReference>